<evidence type="ECO:0000259" key="6">
    <source>
        <dbReference type="PROSITE" id="PS50835"/>
    </source>
</evidence>
<proteinExistence type="predicted"/>
<dbReference type="Proteomes" id="UP000824782">
    <property type="component" value="Unassembled WGS sequence"/>
</dbReference>
<dbReference type="AlphaFoldDB" id="A0AAV7DGI2"/>
<dbReference type="GO" id="GO:0002250">
    <property type="term" value="P:adaptive immune response"/>
    <property type="evidence" value="ECO:0007669"/>
    <property type="project" value="UniProtKB-KW"/>
</dbReference>
<evidence type="ECO:0000256" key="1">
    <source>
        <dbReference type="ARBA" id="ARBA00022729"/>
    </source>
</evidence>
<dbReference type="PANTHER" id="PTHR19367">
    <property type="entry name" value="T-CELL RECEPTOR ALPHA CHAIN V REGION"/>
    <property type="match status" value="1"/>
</dbReference>
<evidence type="ECO:0000256" key="3">
    <source>
        <dbReference type="ARBA" id="ARBA00023170"/>
    </source>
</evidence>
<evidence type="ECO:0000313" key="7">
    <source>
        <dbReference type="EMBL" id="KAG8596306.1"/>
    </source>
</evidence>
<dbReference type="InterPro" id="IPR007110">
    <property type="entry name" value="Ig-like_dom"/>
</dbReference>
<keyword evidence="3" id="KW-0675">Receptor</keyword>
<evidence type="ECO:0000256" key="2">
    <source>
        <dbReference type="ARBA" id="ARBA00023130"/>
    </source>
</evidence>
<comment type="caution">
    <text evidence="7">The sequence shown here is derived from an EMBL/GenBank/DDBJ whole genome shotgun (WGS) entry which is preliminary data.</text>
</comment>
<keyword evidence="4" id="KW-0393">Immunoglobulin domain</keyword>
<dbReference type="InterPro" id="IPR036179">
    <property type="entry name" value="Ig-like_dom_sf"/>
</dbReference>
<name>A0AAV7DGI2_ENGPU</name>
<dbReference type="EMBL" id="WNYA01000001">
    <property type="protein sequence ID" value="KAG8596306.1"/>
    <property type="molecule type" value="Genomic_DNA"/>
</dbReference>
<reference evidence="7" key="1">
    <citation type="thesis" date="2020" institute="ProQuest LLC" country="789 East Eisenhower Parkway, Ann Arbor, MI, USA">
        <title>Comparative Genomics and Chromosome Evolution.</title>
        <authorList>
            <person name="Mudd A.B."/>
        </authorList>
    </citation>
    <scope>NUCLEOTIDE SEQUENCE</scope>
    <source>
        <strain evidence="7">237g6f4</strain>
        <tissue evidence="7">Blood</tissue>
    </source>
</reference>
<keyword evidence="1" id="KW-0732">Signal</keyword>
<evidence type="ECO:0000313" key="8">
    <source>
        <dbReference type="Proteomes" id="UP000824782"/>
    </source>
</evidence>
<feature type="non-terminal residue" evidence="7">
    <location>
        <position position="1"/>
    </location>
</feature>
<dbReference type="PANTHER" id="PTHR19367:SF18">
    <property type="entry name" value="T CELL RECEPTOR ALPHA VARIABLE 16"/>
    <property type="match status" value="1"/>
</dbReference>
<dbReference type="Gene3D" id="2.60.40.10">
    <property type="entry name" value="Immunoglobulins"/>
    <property type="match status" value="1"/>
</dbReference>
<dbReference type="Pfam" id="PF07686">
    <property type="entry name" value="V-set"/>
    <property type="match status" value="1"/>
</dbReference>
<dbReference type="InterPro" id="IPR013106">
    <property type="entry name" value="Ig_V-set"/>
</dbReference>
<keyword evidence="5" id="KW-0391">Immunity</keyword>
<evidence type="ECO:0000256" key="5">
    <source>
        <dbReference type="ARBA" id="ARBA00043266"/>
    </source>
</evidence>
<feature type="domain" description="Ig-like" evidence="6">
    <location>
        <begin position="11"/>
        <end position="105"/>
    </location>
</feature>
<dbReference type="InterPro" id="IPR013783">
    <property type="entry name" value="Ig-like_fold"/>
</dbReference>
<sequence>VILSTGKGCAQTVTQSSAPQSVRSGESILLECTYKVSGTPYPAWYVQYPGKAPLMLVNDLTQKHYKGFSVIEDKSKAAFHLKKENVEVANCGVYYCAVRDTVTNL</sequence>
<keyword evidence="8" id="KW-1185">Reference proteome</keyword>
<accession>A0AAV7DGI2</accession>
<dbReference type="SUPFAM" id="SSF48726">
    <property type="entry name" value="Immunoglobulin"/>
    <property type="match status" value="1"/>
</dbReference>
<protein>
    <recommendedName>
        <fullName evidence="6">Ig-like domain-containing protein</fullName>
    </recommendedName>
</protein>
<keyword evidence="5" id="KW-1279">T cell receptor</keyword>
<dbReference type="InterPro" id="IPR051287">
    <property type="entry name" value="TCR_variable_region"/>
</dbReference>
<gene>
    <name evidence="7" type="ORF">GDO81_001832</name>
</gene>
<dbReference type="PROSITE" id="PS50835">
    <property type="entry name" value="IG_LIKE"/>
    <property type="match status" value="1"/>
</dbReference>
<organism evidence="7 8">
    <name type="scientific">Engystomops pustulosus</name>
    <name type="common">Tungara frog</name>
    <name type="synonym">Physalaemus pustulosus</name>
    <dbReference type="NCBI Taxonomy" id="76066"/>
    <lineage>
        <taxon>Eukaryota</taxon>
        <taxon>Metazoa</taxon>
        <taxon>Chordata</taxon>
        <taxon>Craniata</taxon>
        <taxon>Vertebrata</taxon>
        <taxon>Euteleostomi</taxon>
        <taxon>Amphibia</taxon>
        <taxon>Batrachia</taxon>
        <taxon>Anura</taxon>
        <taxon>Neobatrachia</taxon>
        <taxon>Hyloidea</taxon>
        <taxon>Leptodactylidae</taxon>
        <taxon>Leiuperinae</taxon>
        <taxon>Engystomops</taxon>
    </lineage>
</organism>
<evidence type="ECO:0000256" key="4">
    <source>
        <dbReference type="ARBA" id="ARBA00023319"/>
    </source>
</evidence>
<keyword evidence="2" id="KW-1064">Adaptive immunity</keyword>
<dbReference type="GO" id="GO:0042101">
    <property type="term" value="C:T cell receptor complex"/>
    <property type="evidence" value="ECO:0007669"/>
    <property type="project" value="UniProtKB-KW"/>
</dbReference>